<accession>A0A2X2Y654</accession>
<dbReference type="InterPro" id="IPR013762">
    <property type="entry name" value="Integrase-like_cat_sf"/>
</dbReference>
<dbReference type="CDD" id="cd01189">
    <property type="entry name" value="INT_ICEBs1_C_like"/>
    <property type="match status" value="1"/>
</dbReference>
<evidence type="ECO:0000259" key="6">
    <source>
        <dbReference type="PROSITE" id="PS51898"/>
    </source>
</evidence>
<dbReference type="InterPro" id="IPR044068">
    <property type="entry name" value="CB"/>
</dbReference>
<keyword evidence="3 5" id="KW-0238">DNA-binding</keyword>
<evidence type="ECO:0000313" key="9">
    <source>
        <dbReference type="Proteomes" id="UP000250223"/>
    </source>
</evidence>
<dbReference type="PANTHER" id="PTHR30629">
    <property type="entry name" value="PROPHAGE INTEGRASE"/>
    <property type="match status" value="1"/>
</dbReference>
<feature type="domain" description="Core-binding (CB)" evidence="7">
    <location>
        <begin position="76"/>
        <end position="157"/>
    </location>
</feature>
<dbReference type="GO" id="GO:0006310">
    <property type="term" value="P:DNA recombination"/>
    <property type="evidence" value="ECO:0007669"/>
    <property type="project" value="UniProtKB-KW"/>
</dbReference>
<dbReference type="GO" id="GO:0015074">
    <property type="term" value="P:DNA integration"/>
    <property type="evidence" value="ECO:0007669"/>
    <property type="project" value="UniProtKB-KW"/>
</dbReference>
<dbReference type="PANTHER" id="PTHR30629:SF2">
    <property type="entry name" value="PROPHAGE INTEGRASE INTS-RELATED"/>
    <property type="match status" value="1"/>
</dbReference>
<dbReference type="PROSITE" id="PS51900">
    <property type="entry name" value="CB"/>
    <property type="match status" value="1"/>
</dbReference>
<proteinExistence type="inferred from homology"/>
<reference evidence="8 9" key="1">
    <citation type="submission" date="2018-06" db="EMBL/GenBank/DDBJ databases">
        <authorList>
            <consortium name="Pathogen Informatics"/>
            <person name="Doyle S."/>
        </authorList>
    </citation>
    <scope>NUCLEOTIDE SEQUENCE [LARGE SCALE GENOMIC DNA]</scope>
    <source>
        <strain evidence="8 9">NCTC13028</strain>
    </source>
</reference>
<evidence type="ECO:0000256" key="3">
    <source>
        <dbReference type="ARBA" id="ARBA00023125"/>
    </source>
</evidence>
<evidence type="ECO:0000256" key="1">
    <source>
        <dbReference type="ARBA" id="ARBA00008857"/>
    </source>
</evidence>
<dbReference type="Gene3D" id="1.10.443.10">
    <property type="entry name" value="Intergrase catalytic core"/>
    <property type="match status" value="1"/>
</dbReference>
<evidence type="ECO:0000256" key="4">
    <source>
        <dbReference type="ARBA" id="ARBA00023172"/>
    </source>
</evidence>
<feature type="domain" description="Tyr recombinase" evidence="6">
    <location>
        <begin position="178"/>
        <end position="381"/>
    </location>
</feature>
<comment type="similarity">
    <text evidence="1">Belongs to the 'phage' integrase family.</text>
</comment>
<dbReference type="GO" id="GO:0003677">
    <property type="term" value="F:DNA binding"/>
    <property type="evidence" value="ECO:0007669"/>
    <property type="project" value="UniProtKB-UniRule"/>
</dbReference>
<keyword evidence="4" id="KW-0233">DNA recombination</keyword>
<dbReference type="InterPro" id="IPR050808">
    <property type="entry name" value="Phage_Integrase"/>
</dbReference>
<protein>
    <submittedName>
        <fullName evidence="8">Phage integrase</fullName>
    </submittedName>
</protein>
<name>A0A2X2Y654_CLOCO</name>
<dbReference type="SUPFAM" id="SSF56349">
    <property type="entry name" value="DNA breaking-rejoining enzymes"/>
    <property type="match status" value="1"/>
</dbReference>
<dbReference type="RefSeq" id="WP_096635875.1">
    <property type="nucleotide sequence ID" value="NZ_OAOH01000001.1"/>
</dbReference>
<organism evidence="8 9">
    <name type="scientific">Clostridium cochlearium</name>
    <dbReference type="NCBI Taxonomy" id="1494"/>
    <lineage>
        <taxon>Bacteria</taxon>
        <taxon>Bacillati</taxon>
        <taxon>Bacillota</taxon>
        <taxon>Clostridia</taxon>
        <taxon>Eubacteriales</taxon>
        <taxon>Clostridiaceae</taxon>
        <taxon>Clostridium</taxon>
    </lineage>
</organism>
<keyword evidence="2" id="KW-0229">DNA integration</keyword>
<dbReference type="AlphaFoldDB" id="A0A2X2Y654"/>
<dbReference type="PROSITE" id="PS51898">
    <property type="entry name" value="TYR_RECOMBINASE"/>
    <property type="match status" value="1"/>
</dbReference>
<dbReference type="InterPro" id="IPR011010">
    <property type="entry name" value="DNA_brk_join_enz"/>
</dbReference>
<gene>
    <name evidence="8" type="primary">Int-Tn_1</name>
    <name evidence="8" type="ORF">NCTC13028_00839</name>
</gene>
<dbReference type="InterPro" id="IPR010998">
    <property type="entry name" value="Integrase_recombinase_N"/>
</dbReference>
<dbReference type="InterPro" id="IPR002104">
    <property type="entry name" value="Integrase_catalytic"/>
</dbReference>
<dbReference type="InterPro" id="IPR053876">
    <property type="entry name" value="Phage_int_M"/>
</dbReference>
<dbReference type="Proteomes" id="UP000250223">
    <property type="component" value="Unassembled WGS sequence"/>
</dbReference>
<dbReference type="Pfam" id="PF00589">
    <property type="entry name" value="Phage_integrase"/>
    <property type="match status" value="1"/>
</dbReference>
<sequence length="390" mass="45953">MAVTVREYYSKRQKRKTFGYEIDITIQEQRIREVKRGFNTKTEAREEGKRRELAIKKQGTLGYDINDIISKDKEKITVKELFELWLQTKKNNISPNTYQFYNNCSKMMCNEIGNKNVRKLKPEHIELMLNKVIDNGVTSSTARHYYNVLNNAFNWAITREYVVKNPCILVEKPKENKIEMKVYNEEQLYKLLNRIKHMTCYIPVMLAATTGMRLGEICGLTWDCVNLKKGFIEVKKQLQKIDNKLQFTPLKTTDSNRKIILLDYTINSLKKLKEKQKINKDYLGDNYCKLNFVVCKNDGNPYAPSYVGRNYRRVLKDYKICEELNIPIIRFHDLRHTHATLMLKANIHPKIVADRLGHSSIKMTLDTYSHILPDMQQDAIEKLNNMIHFH</sequence>
<evidence type="ECO:0000256" key="2">
    <source>
        <dbReference type="ARBA" id="ARBA00022908"/>
    </source>
</evidence>
<evidence type="ECO:0000256" key="5">
    <source>
        <dbReference type="PROSITE-ProRule" id="PRU01248"/>
    </source>
</evidence>
<evidence type="ECO:0000259" key="7">
    <source>
        <dbReference type="PROSITE" id="PS51900"/>
    </source>
</evidence>
<dbReference type="Pfam" id="PF22022">
    <property type="entry name" value="Phage_int_M"/>
    <property type="match status" value="1"/>
</dbReference>
<evidence type="ECO:0000313" key="8">
    <source>
        <dbReference type="EMBL" id="SQB33960.1"/>
    </source>
</evidence>
<dbReference type="Gene3D" id="1.10.150.130">
    <property type="match status" value="1"/>
</dbReference>
<dbReference type="EMBL" id="UAWC01000003">
    <property type="protein sequence ID" value="SQB33960.1"/>
    <property type="molecule type" value="Genomic_DNA"/>
</dbReference>